<organism evidence="1">
    <name type="scientific">Pithovirus LCPAC403</name>
    <dbReference type="NCBI Taxonomy" id="2506596"/>
    <lineage>
        <taxon>Viruses</taxon>
        <taxon>Pithoviruses</taxon>
    </lineage>
</organism>
<dbReference type="EMBL" id="MK500593">
    <property type="protein sequence ID" value="QBK93293.1"/>
    <property type="molecule type" value="Genomic_DNA"/>
</dbReference>
<reference evidence="1" key="1">
    <citation type="journal article" date="2019" name="MBio">
        <title>Virus Genomes from Deep Sea Sediments Expand the Ocean Megavirome and Support Independent Origins of Viral Gigantism.</title>
        <authorList>
            <person name="Backstrom D."/>
            <person name="Yutin N."/>
            <person name="Jorgensen S.L."/>
            <person name="Dharamshi J."/>
            <person name="Homa F."/>
            <person name="Zaremba-Niedwiedzka K."/>
            <person name="Spang A."/>
            <person name="Wolf Y.I."/>
            <person name="Koonin E.V."/>
            <person name="Ettema T.J."/>
        </authorList>
    </citation>
    <scope>NUCLEOTIDE SEQUENCE</scope>
</reference>
<accession>A0A481ZBI5</accession>
<sequence length="163" mass="19389">MDTYCCGITKERKRCKRYVPIKDLCHQHTNQNLTRKDWVEYWSILNDKEIVVLPTLQYSEEYIEKYIEKYEESSCFPHSLYKGYKTYLTKELSLMKIDVLIDLINEFIGIDHIWIAIGELDKFPTIDVVGLNCKHKLKKASIYCVKIGKVYRRSNLESQRLIP</sequence>
<name>A0A481ZBI5_9VIRU</name>
<protein>
    <submittedName>
        <fullName evidence="1">Zn-finger protein</fullName>
    </submittedName>
</protein>
<proteinExistence type="predicted"/>
<evidence type="ECO:0000313" key="1">
    <source>
        <dbReference type="EMBL" id="QBK93293.1"/>
    </source>
</evidence>
<gene>
    <name evidence="1" type="ORF">LCPAC403_04270</name>
</gene>